<evidence type="ECO:0000313" key="4">
    <source>
        <dbReference type="Proteomes" id="UP000183053"/>
    </source>
</evidence>
<dbReference type="NCBIfam" id="TIGR00996">
    <property type="entry name" value="Mtu_fam_mce"/>
    <property type="match status" value="1"/>
</dbReference>
<dbReference type="GO" id="GO:0005576">
    <property type="term" value="C:extracellular region"/>
    <property type="evidence" value="ECO:0007669"/>
    <property type="project" value="TreeGrafter"/>
</dbReference>
<dbReference type="InterPro" id="IPR005693">
    <property type="entry name" value="Mce"/>
</dbReference>
<evidence type="ECO:0000259" key="1">
    <source>
        <dbReference type="Pfam" id="PF02470"/>
    </source>
</evidence>
<dbReference type="InterPro" id="IPR024516">
    <property type="entry name" value="Mce_C"/>
</dbReference>
<feature type="domain" description="Mce/MlaD" evidence="1">
    <location>
        <begin position="40"/>
        <end position="114"/>
    </location>
</feature>
<evidence type="ECO:0000259" key="2">
    <source>
        <dbReference type="Pfam" id="PF11887"/>
    </source>
</evidence>
<dbReference type="InterPro" id="IPR003399">
    <property type="entry name" value="Mce/MlaD"/>
</dbReference>
<dbReference type="Proteomes" id="UP000183053">
    <property type="component" value="Unassembled WGS sequence"/>
</dbReference>
<feature type="domain" description="Mammalian cell entry C-terminal" evidence="2">
    <location>
        <begin position="128"/>
        <end position="291"/>
    </location>
</feature>
<dbReference type="PANTHER" id="PTHR33371:SF16">
    <property type="entry name" value="MCE-FAMILY PROTEIN MCE3F"/>
    <property type="match status" value="1"/>
</dbReference>
<proteinExistence type="predicted"/>
<dbReference type="Pfam" id="PF02470">
    <property type="entry name" value="MlaD"/>
    <property type="match status" value="1"/>
</dbReference>
<dbReference type="STRING" id="47312.SAMN04489765_3408"/>
<evidence type="ECO:0000313" key="3">
    <source>
        <dbReference type="EMBL" id="SDR13902.1"/>
    </source>
</evidence>
<accession>A0A1H1GKZ3</accession>
<dbReference type="AlphaFoldDB" id="A0A1H1GKZ3"/>
<organism evidence="3 4">
    <name type="scientific">Tsukamurella pulmonis</name>
    <dbReference type="NCBI Taxonomy" id="47312"/>
    <lineage>
        <taxon>Bacteria</taxon>
        <taxon>Bacillati</taxon>
        <taxon>Actinomycetota</taxon>
        <taxon>Actinomycetes</taxon>
        <taxon>Mycobacteriales</taxon>
        <taxon>Tsukamurellaceae</taxon>
        <taxon>Tsukamurella</taxon>
    </lineage>
</organism>
<sequence length="420" mass="44706">MIPKLQRRQLLVFAVLAVVGIAFVGAQYARIDKMLGFGVYTVKVMLGDSGGIFTNAEVTYRGTPVGRVGQLHLVPDGVQVDLQLDKNRPSVPDDVQAVVAERSSIGEQYMDLVPRKLPVGTAPSKGLLADGSVIRDTRIQEPIEDFLKHVTVLSESVDPAKLKTVVTELSVALGGNGQNLRALVDSLSRLAQTGSDTLDPTLSLISNGRTALATQAEQSSAIRQWADSLQVVTATLANSDPDVRRLLQTGNLSATQLSALVQQAGGDVTKVVHDLAAQLTAVDPVAPNLKQILILFPMIASGAFATSPGDGLLHYGVVLEVNNPPACTVGYESTQKMIDEIKKQNPDFDITRDPFPFNTQVGCDVPQGNPTGVRSADRARYADPRVPQPWDGKPKVIAPDRLDLGPVAQAAATILGGHPK</sequence>
<reference evidence="4" key="1">
    <citation type="submission" date="2016-10" db="EMBL/GenBank/DDBJ databases">
        <authorList>
            <person name="Varghese N."/>
            <person name="Submissions S."/>
        </authorList>
    </citation>
    <scope>NUCLEOTIDE SEQUENCE [LARGE SCALE GENOMIC DNA]</scope>
    <source>
        <strain evidence="4">DSM 44142</strain>
    </source>
</reference>
<gene>
    <name evidence="3" type="ORF">SAMN04489765_3408</name>
</gene>
<name>A0A1H1GKZ3_9ACTN</name>
<protein>
    <submittedName>
        <fullName evidence="3">Phospholipid/cholesterol/gamma-HCH transport system substrate-binding protein</fullName>
    </submittedName>
</protein>
<dbReference type="InterPro" id="IPR052336">
    <property type="entry name" value="MlaD_Phospholipid_Transporter"/>
</dbReference>
<dbReference type="PANTHER" id="PTHR33371">
    <property type="entry name" value="INTERMEMBRANE PHOSPHOLIPID TRANSPORT SYSTEM BINDING PROTEIN MLAD-RELATED"/>
    <property type="match status" value="1"/>
</dbReference>
<dbReference type="RefSeq" id="WP_068567914.1">
    <property type="nucleotide sequence ID" value="NZ_FNLF01000002.1"/>
</dbReference>
<dbReference type="Pfam" id="PF11887">
    <property type="entry name" value="Mce4_CUP1"/>
    <property type="match status" value="1"/>
</dbReference>
<dbReference type="EMBL" id="FNLF01000002">
    <property type="protein sequence ID" value="SDR13902.1"/>
    <property type="molecule type" value="Genomic_DNA"/>
</dbReference>
<keyword evidence="4" id="KW-1185">Reference proteome</keyword>
<dbReference type="OrthoDB" id="4741753at2"/>